<reference evidence="1" key="1">
    <citation type="journal article" date="2021" name="Mol. Plant Pathol.">
        <title>A 20-kb lineage-specific genomic region tames virulence in pathogenic amphidiploid Verticillium longisporum.</title>
        <authorList>
            <person name="Harting R."/>
            <person name="Starke J."/>
            <person name="Kusch H."/>
            <person name="Poggeler S."/>
            <person name="Maurus I."/>
            <person name="Schluter R."/>
            <person name="Landesfeind M."/>
            <person name="Bulla I."/>
            <person name="Nowrousian M."/>
            <person name="de Jonge R."/>
            <person name="Stahlhut G."/>
            <person name="Hoff K.J."/>
            <person name="Asshauer K.P."/>
            <person name="Thurmer A."/>
            <person name="Stanke M."/>
            <person name="Daniel R."/>
            <person name="Morgenstern B."/>
            <person name="Thomma B.P.H.J."/>
            <person name="Kronstad J.W."/>
            <person name="Braus-Stromeyer S.A."/>
            <person name="Braus G.H."/>
        </authorList>
    </citation>
    <scope>NUCLEOTIDE SEQUENCE</scope>
    <source>
        <strain evidence="1">Vl32</strain>
    </source>
</reference>
<dbReference type="Proteomes" id="UP000689129">
    <property type="component" value="Unassembled WGS sequence"/>
</dbReference>
<gene>
    <name evidence="1" type="ORF">HYQ45_017266</name>
</gene>
<accession>A0A8I2Z6Q7</accession>
<dbReference type="AlphaFoldDB" id="A0A8I2Z6Q7"/>
<organism evidence="1 2">
    <name type="scientific">Verticillium longisporum</name>
    <name type="common">Verticillium dahliae var. longisporum</name>
    <dbReference type="NCBI Taxonomy" id="100787"/>
    <lineage>
        <taxon>Eukaryota</taxon>
        <taxon>Fungi</taxon>
        <taxon>Dikarya</taxon>
        <taxon>Ascomycota</taxon>
        <taxon>Pezizomycotina</taxon>
        <taxon>Sordariomycetes</taxon>
        <taxon>Hypocreomycetidae</taxon>
        <taxon>Glomerellales</taxon>
        <taxon>Plectosphaerellaceae</taxon>
        <taxon>Verticillium</taxon>
    </lineage>
</organism>
<evidence type="ECO:0000313" key="2">
    <source>
        <dbReference type="Proteomes" id="UP000689129"/>
    </source>
</evidence>
<comment type="caution">
    <text evidence="1">The sequence shown here is derived from an EMBL/GenBank/DDBJ whole genome shotgun (WGS) entry which is preliminary data.</text>
</comment>
<name>A0A8I2Z6Q7_VERLO</name>
<sequence length="100" mass="11169">MYADLSPTLQIDTNRYRRPRDYAARICRSLDFAQGAGVQVDALVAPLAVAHGVFREINAVSADGALEKLWCEGFREKLVSEGQRVAQAVMNQRWVDLGQF</sequence>
<dbReference type="EMBL" id="JAEMWZ010000559">
    <property type="protein sequence ID" value="KAG7111072.1"/>
    <property type="molecule type" value="Genomic_DNA"/>
</dbReference>
<protein>
    <submittedName>
        <fullName evidence="1">Uncharacterized protein</fullName>
    </submittedName>
</protein>
<proteinExistence type="predicted"/>
<dbReference type="OrthoDB" id="5332616at2759"/>
<evidence type="ECO:0000313" key="1">
    <source>
        <dbReference type="EMBL" id="KAG7111072.1"/>
    </source>
</evidence>